<gene>
    <name evidence="5" type="ORF">QLQ16_04025</name>
</gene>
<organism evidence="5 6">
    <name type="scientific">Limnohabitans lacus</name>
    <dbReference type="NCBI Taxonomy" id="3045173"/>
    <lineage>
        <taxon>Bacteria</taxon>
        <taxon>Pseudomonadati</taxon>
        <taxon>Pseudomonadota</taxon>
        <taxon>Betaproteobacteria</taxon>
        <taxon>Burkholderiales</taxon>
        <taxon>Comamonadaceae</taxon>
        <taxon>Limnohabitans</taxon>
    </lineage>
</organism>
<reference evidence="5" key="1">
    <citation type="submission" date="2023-05" db="EMBL/GenBank/DDBJ databases">
        <title>Limnohabitans sp. strain HM2-2 Genome sequencing and assembly.</title>
        <authorList>
            <person name="Jung Y."/>
        </authorList>
    </citation>
    <scope>NUCLEOTIDE SEQUENCE</scope>
    <source>
        <strain evidence="5">HM2-2</strain>
    </source>
</reference>
<dbReference type="EMBL" id="JASGBH010000002">
    <property type="protein sequence ID" value="MDI9232999.1"/>
    <property type="molecule type" value="Genomic_DNA"/>
</dbReference>
<feature type="domain" description="Caspase family p20" evidence="4">
    <location>
        <begin position="33"/>
        <end position="164"/>
    </location>
</feature>
<sequence length="631" mass="69967">MSWLRLNIRRPLSLLLVGVLFFAYSTNAQAPLDVRVALVIGNAAYKNVPALANATNDAKSMSSVLRKLGFNVIEVVDGDKAQMVKAIAQMQTLLQGKQAVGMLYFAGHGLQLDWRNYMVPVDAKLSQASDIATQTVDIENVIDTMKRSATRMNIIVLDACRDNPFSGKASGKGLAQLDAPPGTYLAFATSPGNVAEDGDESASNGLFTHYLLKELQRPARIEDLFKRVRLQVRQKSQGRQIPWDSSSLEDDFAFNDGVKHTFNPEDLIKEAQLAKEAQAQFQRAAQAAAEREKQIAQQIALEQQQLAEAQKIQNQNARLKAESEAKEREKQLALAAAQERQKAQAAALALERARAEEAQRIKDIELAKAQAAEQTRRNTLSREEAQAQQFAQEKSAWDKIKDTRNKADVYAFILQFPNGMLSELANTQLELLDKAQIKPQADKQGRIQEFAQRRYTQGETFEFIGKDGYTGLPKWNQSFTVLSVDDEGAEVQGTRTGGGTWKQRVSHAGLQSGDNSGKYDPPITFMPAGIVQVGYKWRARTTFTNARNNAQEWLEVAAKVVARETIEVPAGKFDTFKIEVAMQYQSGHRTQLTIWTDPAIGAGIRIKSESRPPRGSADITIRELTSIKRGS</sequence>
<feature type="chain" id="PRO_5046469544" evidence="3">
    <location>
        <begin position="31"/>
        <end position="631"/>
    </location>
</feature>
<dbReference type="PANTHER" id="PTHR22576">
    <property type="entry name" value="MUCOSA ASSOCIATED LYMPHOID TISSUE LYMPHOMA TRANSLOCATION PROTEIN 1/PARACASPASE"/>
    <property type="match status" value="1"/>
</dbReference>
<protein>
    <submittedName>
        <fullName evidence="5">Caspase family protein</fullName>
    </submittedName>
</protein>
<dbReference type="PANTHER" id="PTHR22576:SF37">
    <property type="entry name" value="MUCOSA-ASSOCIATED LYMPHOID TISSUE LYMPHOMA TRANSLOCATION PROTEIN 1"/>
    <property type="match status" value="1"/>
</dbReference>
<keyword evidence="6" id="KW-1185">Reference proteome</keyword>
<evidence type="ECO:0000256" key="1">
    <source>
        <dbReference type="SAM" id="Coils"/>
    </source>
</evidence>
<keyword evidence="3" id="KW-0732">Signal</keyword>
<evidence type="ECO:0000256" key="3">
    <source>
        <dbReference type="SAM" id="SignalP"/>
    </source>
</evidence>
<dbReference type="InterPro" id="IPR001309">
    <property type="entry name" value="Pept_C14_p20"/>
</dbReference>
<accession>A0ABT6X4M9</accession>
<feature type="signal peptide" evidence="3">
    <location>
        <begin position="1"/>
        <end position="30"/>
    </location>
</feature>
<dbReference type="InterPro" id="IPR011600">
    <property type="entry name" value="Pept_C14_caspase"/>
</dbReference>
<evidence type="ECO:0000313" key="6">
    <source>
        <dbReference type="Proteomes" id="UP001431902"/>
    </source>
</evidence>
<dbReference type="RefSeq" id="WP_283223398.1">
    <property type="nucleotide sequence ID" value="NZ_JASGBH010000002.1"/>
</dbReference>
<evidence type="ECO:0000313" key="5">
    <source>
        <dbReference type="EMBL" id="MDI9232999.1"/>
    </source>
</evidence>
<dbReference type="PROSITE" id="PS50208">
    <property type="entry name" value="CASPASE_P20"/>
    <property type="match status" value="1"/>
</dbReference>
<dbReference type="InterPro" id="IPR029030">
    <property type="entry name" value="Caspase-like_dom_sf"/>
</dbReference>
<dbReference type="Proteomes" id="UP001431902">
    <property type="component" value="Unassembled WGS sequence"/>
</dbReference>
<dbReference type="InterPro" id="IPR052039">
    <property type="entry name" value="Caspase-related_regulators"/>
</dbReference>
<keyword evidence="1" id="KW-0175">Coiled coil</keyword>
<proteinExistence type="predicted"/>
<feature type="region of interest" description="Disordered" evidence="2">
    <location>
        <begin position="609"/>
        <end position="631"/>
    </location>
</feature>
<dbReference type="Gene3D" id="2.40.360.20">
    <property type="match status" value="1"/>
</dbReference>
<name>A0ABT6X4M9_9BURK</name>
<evidence type="ECO:0000259" key="4">
    <source>
        <dbReference type="PROSITE" id="PS50208"/>
    </source>
</evidence>
<feature type="coiled-coil region" evidence="1">
    <location>
        <begin position="274"/>
        <end position="374"/>
    </location>
</feature>
<dbReference type="Gene3D" id="3.40.50.1460">
    <property type="match status" value="1"/>
</dbReference>
<evidence type="ECO:0000256" key="2">
    <source>
        <dbReference type="SAM" id="MobiDB-lite"/>
    </source>
</evidence>
<dbReference type="SUPFAM" id="SSF52129">
    <property type="entry name" value="Caspase-like"/>
    <property type="match status" value="1"/>
</dbReference>
<comment type="caution">
    <text evidence="5">The sequence shown here is derived from an EMBL/GenBank/DDBJ whole genome shotgun (WGS) entry which is preliminary data.</text>
</comment>
<dbReference type="Pfam" id="PF00656">
    <property type="entry name" value="Peptidase_C14"/>
    <property type="match status" value="1"/>
</dbReference>